<keyword evidence="2" id="KW-1185">Reference proteome</keyword>
<organism evidence="1 2">
    <name type="scientific">Caballeronia arationis</name>
    <dbReference type="NCBI Taxonomy" id="1777142"/>
    <lineage>
        <taxon>Bacteria</taxon>
        <taxon>Pseudomonadati</taxon>
        <taxon>Pseudomonadota</taxon>
        <taxon>Betaproteobacteria</taxon>
        <taxon>Burkholderiales</taxon>
        <taxon>Burkholderiaceae</taxon>
        <taxon>Caballeronia</taxon>
    </lineage>
</organism>
<reference evidence="1 2" key="1">
    <citation type="submission" date="2017-09" db="EMBL/GenBank/DDBJ databases">
        <authorList>
            <person name="Varghese N."/>
            <person name="Submissions S."/>
        </authorList>
    </citation>
    <scope>NUCLEOTIDE SEQUENCE [LARGE SCALE GENOMIC DNA]</scope>
    <source>
        <strain evidence="1 2">OK806</strain>
    </source>
</reference>
<dbReference type="Proteomes" id="UP000219522">
    <property type="component" value="Unassembled WGS sequence"/>
</dbReference>
<evidence type="ECO:0000313" key="1">
    <source>
        <dbReference type="EMBL" id="SOE91473.1"/>
    </source>
</evidence>
<evidence type="ECO:0000313" key="2">
    <source>
        <dbReference type="Proteomes" id="UP000219522"/>
    </source>
</evidence>
<name>A0A7Z7IF65_9BURK</name>
<protein>
    <submittedName>
        <fullName evidence="1">Uncharacterized protein</fullName>
    </submittedName>
</protein>
<proteinExistence type="predicted"/>
<dbReference type="RefSeq" id="WP_097191109.1">
    <property type="nucleotide sequence ID" value="NZ_OCSU01000004.1"/>
</dbReference>
<comment type="caution">
    <text evidence="1">The sequence shown here is derived from an EMBL/GenBank/DDBJ whole genome shotgun (WGS) entry which is preliminary data.</text>
</comment>
<dbReference type="EMBL" id="OCSU01000004">
    <property type="protein sequence ID" value="SOE91473.1"/>
    <property type="molecule type" value="Genomic_DNA"/>
</dbReference>
<dbReference type="AlphaFoldDB" id="A0A7Z7IF65"/>
<accession>A0A7Z7IF65</accession>
<sequence>MELQDQDGIFFFLSPEVRRFLSDNDIETQQFLNQSGHQIPIRLAQNPAPDTAGEKEPAIILLASAAVIAAATPILREFIRTISGRDPVIRERRLVPIEDSAGNVVRDPNGEPLLHWVDEVKGVHTEQPTQAVKIKGLGIEISFGGK</sequence>
<gene>
    <name evidence="1" type="ORF">SAMN05446927_8400</name>
</gene>